<feature type="compositionally biased region" description="Low complexity" evidence="1">
    <location>
        <begin position="86"/>
        <end position="97"/>
    </location>
</feature>
<feature type="region of interest" description="Disordered" evidence="1">
    <location>
        <begin position="85"/>
        <end position="109"/>
    </location>
</feature>
<evidence type="ECO:0000313" key="2">
    <source>
        <dbReference type="EMBL" id="KAF9335714.1"/>
    </source>
</evidence>
<dbReference type="SUPFAM" id="SSF52047">
    <property type="entry name" value="RNI-like"/>
    <property type="match status" value="1"/>
</dbReference>
<dbReference type="GO" id="GO:0031146">
    <property type="term" value="P:SCF-dependent proteasomal ubiquitin-dependent protein catabolic process"/>
    <property type="evidence" value="ECO:0007669"/>
    <property type="project" value="TreeGrafter"/>
</dbReference>
<organism evidence="2 3">
    <name type="scientific">Podila minutissima</name>
    <dbReference type="NCBI Taxonomy" id="64525"/>
    <lineage>
        <taxon>Eukaryota</taxon>
        <taxon>Fungi</taxon>
        <taxon>Fungi incertae sedis</taxon>
        <taxon>Mucoromycota</taxon>
        <taxon>Mortierellomycotina</taxon>
        <taxon>Mortierellomycetes</taxon>
        <taxon>Mortierellales</taxon>
        <taxon>Mortierellaceae</taxon>
        <taxon>Podila</taxon>
    </lineage>
</organism>
<dbReference type="InterPro" id="IPR036047">
    <property type="entry name" value="F-box-like_dom_sf"/>
</dbReference>
<evidence type="ECO:0008006" key="4">
    <source>
        <dbReference type="Google" id="ProtNLM"/>
    </source>
</evidence>
<dbReference type="Proteomes" id="UP000696485">
    <property type="component" value="Unassembled WGS sequence"/>
</dbReference>
<feature type="region of interest" description="Disordered" evidence="1">
    <location>
        <begin position="1"/>
        <end position="20"/>
    </location>
</feature>
<keyword evidence="3" id="KW-1185">Reference proteome</keyword>
<dbReference type="PANTHER" id="PTHR13318">
    <property type="entry name" value="PARTNER OF PAIRED, ISOFORM B-RELATED"/>
    <property type="match status" value="1"/>
</dbReference>
<evidence type="ECO:0000313" key="3">
    <source>
        <dbReference type="Proteomes" id="UP000696485"/>
    </source>
</evidence>
<dbReference type="Gene3D" id="3.80.10.10">
    <property type="entry name" value="Ribonuclease Inhibitor"/>
    <property type="match status" value="2"/>
</dbReference>
<protein>
    <recommendedName>
        <fullName evidence="4">F-box domain-containing protein</fullName>
    </recommendedName>
</protein>
<name>A0A9P5VQ00_9FUNG</name>
<dbReference type="SUPFAM" id="SSF81383">
    <property type="entry name" value="F-box domain"/>
    <property type="match status" value="1"/>
</dbReference>
<dbReference type="InterPro" id="IPR032675">
    <property type="entry name" value="LRR_dom_sf"/>
</dbReference>
<accession>A0A9P5VQ00</accession>
<reference evidence="2" key="1">
    <citation type="journal article" date="2020" name="Fungal Divers.">
        <title>Resolving the Mortierellaceae phylogeny through synthesis of multi-gene phylogenetics and phylogenomics.</title>
        <authorList>
            <person name="Vandepol N."/>
            <person name="Liber J."/>
            <person name="Desiro A."/>
            <person name="Na H."/>
            <person name="Kennedy M."/>
            <person name="Barry K."/>
            <person name="Grigoriev I.V."/>
            <person name="Miller A.N."/>
            <person name="O'Donnell K."/>
            <person name="Stajich J.E."/>
            <person name="Bonito G."/>
        </authorList>
    </citation>
    <scope>NUCLEOTIDE SEQUENCE</scope>
    <source>
        <strain evidence="2">NVP1</strain>
    </source>
</reference>
<dbReference type="AlphaFoldDB" id="A0A9P5VQ00"/>
<dbReference type="EMBL" id="JAAAUY010000088">
    <property type="protein sequence ID" value="KAF9335714.1"/>
    <property type="molecule type" value="Genomic_DNA"/>
</dbReference>
<feature type="region of interest" description="Disordered" evidence="1">
    <location>
        <begin position="174"/>
        <end position="212"/>
    </location>
</feature>
<gene>
    <name evidence="2" type="ORF">BG006_010787</name>
</gene>
<proteinExistence type="predicted"/>
<dbReference type="GO" id="GO:0019005">
    <property type="term" value="C:SCF ubiquitin ligase complex"/>
    <property type="evidence" value="ECO:0007669"/>
    <property type="project" value="TreeGrafter"/>
</dbReference>
<evidence type="ECO:0000256" key="1">
    <source>
        <dbReference type="SAM" id="MobiDB-lite"/>
    </source>
</evidence>
<feature type="compositionally biased region" description="Low complexity" evidence="1">
    <location>
        <begin position="191"/>
        <end position="209"/>
    </location>
</feature>
<comment type="caution">
    <text evidence="2">The sequence shown here is derived from an EMBL/GenBank/DDBJ whole genome shotgun (WGS) entry which is preliminary data.</text>
</comment>
<sequence>MLQAATTEHSSLSHESHMEDSDSASGVFPFELLPIEIQLQVVRAIASEKDLLQFRRVSSMANALVLEPVFWQTLQFSKQRYFKTGSSASSSFSSTATLKSDPRRTSVHHQPSLFHSALEGYPQMHQHQHQYHHHPQISHLQPAFVHSSDANLIVHRQSFAASLLGGGGSHHQNVFSSGLGGTSSEEDAMIPTTTTTSSSSSPSSSSHSSDQLLSKSLPTGVSIMSTSGKICAWAKKEISFLAFLTRLTNTTRITVQGVRRATIDDWEGETTVGDLWDGLLKMEQLQELSIRHSVLKQLQPSPGLTLVAASHGQYYSTASPSWQHLTLLDLRDCLQLMDLSGINRLMPNLLEVNLEGCLGLNDFGPLSKVGGGGVVLTSTKETIGIQELKFRKINLSRTKVHDQDLVRILQRSPHLQELRLDQCYDLTVASLVVIGQGHEHGPAGHVLSTATPTPTTTSSSSTSSVPGLRVLSVKNCCDLTDEGIRALVGCRQLELLIIRGLRRVDDDTIEWLHSQGVPLRRVLNPLGKWRYWHV</sequence>
<feature type="compositionally biased region" description="Basic and acidic residues" evidence="1">
    <location>
        <begin position="11"/>
        <end position="20"/>
    </location>
</feature>